<evidence type="ECO:0000313" key="2">
    <source>
        <dbReference type="Proteomes" id="UP001620295"/>
    </source>
</evidence>
<keyword evidence="2" id="KW-1185">Reference proteome</keyword>
<gene>
    <name evidence="1" type="ORF">ACI2L5_30605</name>
</gene>
<proteinExistence type="predicted"/>
<name>A0ABW8LTP7_9ACTN</name>
<dbReference type="EMBL" id="JBJDQH010000010">
    <property type="protein sequence ID" value="MFK4269256.1"/>
    <property type="molecule type" value="Genomic_DNA"/>
</dbReference>
<protein>
    <submittedName>
        <fullName evidence="1">Uncharacterized protein</fullName>
    </submittedName>
</protein>
<organism evidence="1 2">
    <name type="scientific">Streptomyces milbemycinicus</name>
    <dbReference type="NCBI Taxonomy" id="476552"/>
    <lineage>
        <taxon>Bacteria</taxon>
        <taxon>Bacillati</taxon>
        <taxon>Actinomycetota</taxon>
        <taxon>Actinomycetes</taxon>
        <taxon>Kitasatosporales</taxon>
        <taxon>Streptomycetaceae</taxon>
        <taxon>Streptomyces</taxon>
    </lineage>
</organism>
<dbReference type="Proteomes" id="UP001620295">
    <property type="component" value="Unassembled WGS sequence"/>
</dbReference>
<reference evidence="1 2" key="1">
    <citation type="submission" date="2024-11" db="EMBL/GenBank/DDBJ databases">
        <title>The Natural Products Discovery Center: Release of the First 8490 Sequenced Strains for Exploring Actinobacteria Biosynthetic Diversity.</title>
        <authorList>
            <person name="Kalkreuter E."/>
            <person name="Kautsar S.A."/>
            <person name="Yang D."/>
            <person name="Bader C.D."/>
            <person name="Teijaro C.N."/>
            <person name="Fluegel L."/>
            <person name="Davis C.M."/>
            <person name="Simpson J.R."/>
            <person name="Lauterbach L."/>
            <person name="Steele A.D."/>
            <person name="Gui C."/>
            <person name="Meng S."/>
            <person name="Li G."/>
            <person name="Viehrig K."/>
            <person name="Ye F."/>
            <person name="Su P."/>
            <person name="Kiefer A.F."/>
            <person name="Nichols A."/>
            <person name="Cepeda A.J."/>
            <person name="Yan W."/>
            <person name="Fan B."/>
            <person name="Jiang Y."/>
            <person name="Adhikari A."/>
            <person name="Zheng C.-J."/>
            <person name="Schuster L."/>
            <person name="Cowan T.M."/>
            <person name="Smanski M.J."/>
            <person name="Chevrette M.G."/>
            <person name="De Carvalho L.P.S."/>
            <person name="Shen B."/>
        </authorList>
    </citation>
    <scope>NUCLEOTIDE SEQUENCE [LARGE SCALE GENOMIC DNA]</scope>
    <source>
        <strain evidence="1 2">NPDC020863</strain>
    </source>
</reference>
<dbReference type="RefSeq" id="WP_358631873.1">
    <property type="nucleotide sequence ID" value="NZ_JBFAEV010000003.1"/>
</dbReference>
<evidence type="ECO:0000313" key="1">
    <source>
        <dbReference type="EMBL" id="MFK4269256.1"/>
    </source>
</evidence>
<accession>A0ABW8LTP7</accession>
<comment type="caution">
    <text evidence="1">The sequence shown here is derived from an EMBL/GenBank/DDBJ whole genome shotgun (WGS) entry which is preliminary data.</text>
</comment>
<sequence length="50" mass="5641">MGLAVQQVCQDRRIFFEAHRQPHALSGLRDGTAVRYIAAAHPERTAELPR</sequence>